<dbReference type="PANTHER" id="PTHR13774">
    <property type="entry name" value="PHENAZINE BIOSYNTHESIS PROTEIN"/>
    <property type="match status" value="1"/>
</dbReference>
<evidence type="ECO:0000313" key="3">
    <source>
        <dbReference type="Proteomes" id="UP000600214"/>
    </source>
</evidence>
<gene>
    <name evidence="2" type="primary">phzF</name>
    <name evidence="2" type="ORF">GCM10007423_03070</name>
</gene>
<keyword evidence="3" id="KW-1185">Reference proteome</keyword>
<name>A0ABQ1YDT4_9BACT</name>
<dbReference type="Gene3D" id="3.10.310.10">
    <property type="entry name" value="Diaminopimelate Epimerase, Chain A, domain 1"/>
    <property type="match status" value="2"/>
</dbReference>
<reference evidence="3" key="1">
    <citation type="journal article" date="2019" name="Int. J. Syst. Evol. Microbiol.">
        <title>The Global Catalogue of Microorganisms (GCM) 10K type strain sequencing project: providing services to taxonomists for standard genome sequencing and annotation.</title>
        <authorList>
            <consortium name="The Broad Institute Genomics Platform"/>
            <consortium name="The Broad Institute Genome Sequencing Center for Infectious Disease"/>
            <person name="Wu L."/>
            <person name="Ma J."/>
        </authorList>
    </citation>
    <scope>NUCLEOTIDE SEQUENCE [LARGE SCALE GENOMIC DNA]</scope>
    <source>
        <strain evidence="3">CGMCC 1.15288</strain>
    </source>
</reference>
<evidence type="ECO:0000313" key="2">
    <source>
        <dbReference type="EMBL" id="GGH21725.1"/>
    </source>
</evidence>
<comment type="similarity">
    <text evidence="1">Belongs to the PhzF family.</text>
</comment>
<dbReference type="NCBIfam" id="TIGR00654">
    <property type="entry name" value="PhzF_family"/>
    <property type="match status" value="1"/>
</dbReference>
<evidence type="ECO:0000256" key="1">
    <source>
        <dbReference type="ARBA" id="ARBA00008270"/>
    </source>
</evidence>
<dbReference type="PANTHER" id="PTHR13774:SF32">
    <property type="entry name" value="ANTISENSE-ENHANCING SEQUENCE 1"/>
    <property type="match status" value="1"/>
</dbReference>
<proteinExistence type="inferred from homology"/>
<comment type="caution">
    <text evidence="2">The sequence shown here is derived from an EMBL/GenBank/DDBJ whole genome shotgun (WGS) entry which is preliminary data.</text>
</comment>
<accession>A0ABQ1YDT4</accession>
<dbReference type="Pfam" id="PF02567">
    <property type="entry name" value="PhzC-PhzF"/>
    <property type="match status" value="1"/>
</dbReference>
<dbReference type="SUPFAM" id="SSF54506">
    <property type="entry name" value="Diaminopimelate epimerase-like"/>
    <property type="match status" value="1"/>
</dbReference>
<dbReference type="PIRSF" id="PIRSF016184">
    <property type="entry name" value="PhzC_PhzF"/>
    <property type="match status" value="1"/>
</dbReference>
<sequence>MILPEYYGISENFKKANQRYQQHPKIPDWFAGKIKDYLAYMKTYSYYVLDVFSNVRYKGNPLAVVLTDSDLDTASYADIAREFGYSETSFIYYSKREKALKVRSFTPTGFEVGGAGHNLLGAVAAAILIELDIFSGQEQTQFVVMKDDVIDLSIDLSVRKAPIIGMRQSPASILATVPREDVARALSLDAGQVLSEDLYPAVVSTEATHLMVPLKDTAALRAATVEKKLLIKIAEHYGFEGFYCFTILDSDPNYLAQARFFNPGIGIDEDPATGSAAGPLAGYLQQMGYVKPATDYQILQGVEIGRPSVIHFNAGPDGIWISGSAVIVMEGKIHI</sequence>
<dbReference type="InterPro" id="IPR003719">
    <property type="entry name" value="Phenazine_PhzF-like"/>
</dbReference>
<dbReference type="Proteomes" id="UP000600214">
    <property type="component" value="Unassembled WGS sequence"/>
</dbReference>
<organism evidence="2 3">
    <name type="scientific">Dyadobacter endophyticus</name>
    <dbReference type="NCBI Taxonomy" id="1749036"/>
    <lineage>
        <taxon>Bacteria</taxon>
        <taxon>Pseudomonadati</taxon>
        <taxon>Bacteroidota</taxon>
        <taxon>Cytophagia</taxon>
        <taxon>Cytophagales</taxon>
        <taxon>Spirosomataceae</taxon>
        <taxon>Dyadobacter</taxon>
    </lineage>
</organism>
<protein>
    <submittedName>
        <fullName evidence="2">Epimerase</fullName>
    </submittedName>
</protein>
<dbReference type="EMBL" id="BMIA01000001">
    <property type="protein sequence ID" value="GGH21725.1"/>
    <property type="molecule type" value="Genomic_DNA"/>
</dbReference>